<reference evidence="1 2" key="1">
    <citation type="journal article" date="2012" name="J. Bacteriol.">
        <title>Complete Genome Sequence of Paenibacillus mucilaginosus 3016, a Bacterium Functional as Microbial Fertilizer.</title>
        <authorList>
            <person name="Ma M."/>
            <person name="Wang Z."/>
            <person name="Li L."/>
            <person name="Jiang X."/>
            <person name="Guan D."/>
            <person name="Cao F."/>
            <person name="Chen H."/>
            <person name="Wang X."/>
            <person name="Shen D."/>
            <person name="Du B."/>
            <person name="Li J."/>
        </authorList>
    </citation>
    <scope>NUCLEOTIDE SEQUENCE [LARGE SCALE GENOMIC DNA]</scope>
    <source>
        <strain evidence="1 2">3016</strain>
    </source>
</reference>
<evidence type="ECO:0000313" key="2">
    <source>
        <dbReference type="Proteomes" id="UP000007523"/>
    </source>
</evidence>
<sequence>MAKGMRTAQSVLLVTADAALASYIDSILNKGLGIRIVHVHSFAEARTGFAQGGFSAVLADLPDVSVEELGFWKTEVPVLLLATEEARPAARRAVEEGLALLYMIRDGLSPDTLIGAVMDAVERPGTLW</sequence>
<accession>H6N8U0</accession>
<evidence type="ECO:0008006" key="3">
    <source>
        <dbReference type="Google" id="ProtNLM"/>
    </source>
</evidence>
<dbReference type="EMBL" id="CP003235">
    <property type="protein sequence ID" value="AFC27214.1"/>
    <property type="molecule type" value="Genomic_DNA"/>
</dbReference>
<dbReference type="RefSeq" id="WP_014368175.1">
    <property type="nucleotide sequence ID" value="NC_016935.1"/>
</dbReference>
<dbReference type="HOGENOM" id="CLU_2047353_0_0_9"/>
<dbReference type="AlphaFoldDB" id="H6N8U0"/>
<organism evidence="1 2">
    <name type="scientific">Paenibacillus mucilaginosus 3016</name>
    <dbReference type="NCBI Taxonomy" id="1116391"/>
    <lineage>
        <taxon>Bacteria</taxon>
        <taxon>Bacillati</taxon>
        <taxon>Bacillota</taxon>
        <taxon>Bacilli</taxon>
        <taxon>Bacillales</taxon>
        <taxon>Paenibacillaceae</taxon>
        <taxon>Paenibacillus</taxon>
    </lineage>
</organism>
<evidence type="ECO:0000313" key="1">
    <source>
        <dbReference type="EMBL" id="AFC27214.1"/>
    </source>
</evidence>
<dbReference type="STRING" id="1116391.PM3016_234"/>
<dbReference type="Proteomes" id="UP000007523">
    <property type="component" value="Chromosome"/>
</dbReference>
<proteinExistence type="predicted"/>
<dbReference type="KEGG" id="pmq:PM3016_234"/>
<gene>
    <name evidence="1" type="ORF">PM3016_234</name>
</gene>
<name>H6N8U0_9BACL</name>
<keyword evidence="2" id="KW-1185">Reference proteome</keyword>
<protein>
    <recommendedName>
        <fullName evidence="3">Response regulatory domain-containing protein</fullName>
    </recommendedName>
</protein>